<proteinExistence type="predicted"/>
<name>A0A0A9EFX0_ARUDO</name>
<accession>A0A0A9EFX0</accession>
<organism evidence="1">
    <name type="scientific">Arundo donax</name>
    <name type="common">Giant reed</name>
    <name type="synonym">Donax arundinaceus</name>
    <dbReference type="NCBI Taxonomy" id="35708"/>
    <lineage>
        <taxon>Eukaryota</taxon>
        <taxon>Viridiplantae</taxon>
        <taxon>Streptophyta</taxon>
        <taxon>Embryophyta</taxon>
        <taxon>Tracheophyta</taxon>
        <taxon>Spermatophyta</taxon>
        <taxon>Magnoliopsida</taxon>
        <taxon>Liliopsida</taxon>
        <taxon>Poales</taxon>
        <taxon>Poaceae</taxon>
        <taxon>PACMAD clade</taxon>
        <taxon>Arundinoideae</taxon>
        <taxon>Arundineae</taxon>
        <taxon>Arundo</taxon>
    </lineage>
</organism>
<dbReference type="AlphaFoldDB" id="A0A0A9EFX0"/>
<protein>
    <submittedName>
        <fullName evidence="1">Uncharacterized protein</fullName>
    </submittedName>
</protein>
<reference evidence="1" key="1">
    <citation type="submission" date="2014-09" db="EMBL/GenBank/DDBJ databases">
        <authorList>
            <person name="Magalhaes I.L.F."/>
            <person name="Oliveira U."/>
            <person name="Santos F.R."/>
            <person name="Vidigal T.H.D.A."/>
            <person name="Brescovit A.D."/>
            <person name="Santos A.J."/>
        </authorList>
    </citation>
    <scope>NUCLEOTIDE SEQUENCE</scope>
    <source>
        <tissue evidence="1">Shoot tissue taken approximately 20 cm above the soil surface</tissue>
    </source>
</reference>
<evidence type="ECO:0000313" key="1">
    <source>
        <dbReference type="EMBL" id="JAD96760.1"/>
    </source>
</evidence>
<reference evidence="1" key="2">
    <citation type="journal article" date="2015" name="Data Brief">
        <title>Shoot transcriptome of the giant reed, Arundo donax.</title>
        <authorList>
            <person name="Barrero R.A."/>
            <person name="Guerrero F.D."/>
            <person name="Moolhuijzen P."/>
            <person name="Goolsby J.A."/>
            <person name="Tidwell J."/>
            <person name="Bellgard S.E."/>
            <person name="Bellgard M.I."/>
        </authorList>
    </citation>
    <scope>NUCLEOTIDE SEQUENCE</scope>
    <source>
        <tissue evidence="1">Shoot tissue taken approximately 20 cm above the soil surface</tissue>
    </source>
</reference>
<sequence length="75" mass="8881">MASYLPYTCVIMLFSYFHVLLCPIRMTPQIEGWCRCIPPFNCFIIMIHRTRQIKCLPSKAFSVLPNQIIRYLLLI</sequence>
<dbReference type="EMBL" id="GBRH01201135">
    <property type="protein sequence ID" value="JAD96760.1"/>
    <property type="molecule type" value="Transcribed_RNA"/>
</dbReference>